<evidence type="ECO:0000313" key="3">
    <source>
        <dbReference type="Proteomes" id="UP000821853"/>
    </source>
</evidence>
<organism evidence="2 3">
    <name type="scientific">Haemaphysalis longicornis</name>
    <name type="common">Bush tick</name>
    <dbReference type="NCBI Taxonomy" id="44386"/>
    <lineage>
        <taxon>Eukaryota</taxon>
        <taxon>Metazoa</taxon>
        <taxon>Ecdysozoa</taxon>
        <taxon>Arthropoda</taxon>
        <taxon>Chelicerata</taxon>
        <taxon>Arachnida</taxon>
        <taxon>Acari</taxon>
        <taxon>Parasitiformes</taxon>
        <taxon>Ixodida</taxon>
        <taxon>Ixodoidea</taxon>
        <taxon>Ixodidae</taxon>
        <taxon>Haemaphysalinae</taxon>
        <taxon>Haemaphysalis</taxon>
    </lineage>
</organism>
<dbReference type="EMBL" id="JABSTR010000001">
    <property type="protein sequence ID" value="KAH9362649.1"/>
    <property type="molecule type" value="Genomic_DNA"/>
</dbReference>
<evidence type="ECO:0000313" key="2">
    <source>
        <dbReference type="EMBL" id="KAH9362649.1"/>
    </source>
</evidence>
<evidence type="ECO:0000259" key="1">
    <source>
        <dbReference type="PROSITE" id="PS51707"/>
    </source>
</evidence>
<reference evidence="2 3" key="1">
    <citation type="journal article" date="2020" name="Cell">
        <title>Large-Scale Comparative Analyses of Tick Genomes Elucidate Their Genetic Diversity and Vector Capacities.</title>
        <authorList>
            <consortium name="Tick Genome and Microbiome Consortium (TIGMIC)"/>
            <person name="Jia N."/>
            <person name="Wang J."/>
            <person name="Shi W."/>
            <person name="Du L."/>
            <person name="Sun Y."/>
            <person name="Zhan W."/>
            <person name="Jiang J.F."/>
            <person name="Wang Q."/>
            <person name="Zhang B."/>
            <person name="Ji P."/>
            <person name="Bell-Sakyi L."/>
            <person name="Cui X.M."/>
            <person name="Yuan T.T."/>
            <person name="Jiang B.G."/>
            <person name="Yang W.F."/>
            <person name="Lam T.T."/>
            <person name="Chang Q.C."/>
            <person name="Ding S.J."/>
            <person name="Wang X.J."/>
            <person name="Zhu J.G."/>
            <person name="Ruan X.D."/>
            <person name="Zhao L."/>
            <person name="Wei J.T."/>
            <person name="Ye R.Z."/>
            <person name="Que T.C."/>
            <person name="Du C.H."/>
            <person name="Zhou Y.H."/>
            <person name="Cheng J.X."/>
            <person name="Dai P.F."/>
            <person name="Guo W.B."/>
            <person name="Han X.H."/>
            <person name="Huang E.J."/>
            <person name="Li L.F."/>
            <person name="Wei W."/>
            <person name="Gao Y.C."/>
            <person name="Liu J.Z."/>
            <person name="Shao H.Z."/>
            <person name="Wang X."/>
            <person name="Wang C.C."/>
            <person name="Yang T.C."/>
            <person name="Huo Q.B."/>
            <person name="Li W."/>
            <person name="Chen H.Y."/>
            <person name="Chen S.E."/>
            <person name="Zhou L.G."/>
            <person name="Ni X.B."/>
            <person name="Tian J.H."/>
            <person name="Sheng Y."/>
            <person name="Liu T."/>
            <person name="Pan Y.S."/>
            <person name="Xia L.Y."/>
            <person name="Li J."/>
            <person name="Zhao F."/>
            <person name="Cao W.C."/>
        </authorList>
    </citation>
    <scope>NUCLEOTIDE SEQUENCE [LARGE SCALE GENOMIC DNA]</scope>
    <source>
        <strain evidence="2">HaeL-2018</strain>
    </source>
</reference>
<dbReference type="Proteomes" id="UP000821853">
    <property type="component" value="Chromosome 1"/>
</dbReference>
<dbReference type="Gene3D" id="2.40.320.10">
    <property type="entry name" value="Hypothetical Protein Pfu-838710-001"/>
    <property type="match status" value="1"/>
</dbReference>
<comment type="caution">
    <text evidence="2">The sequence shown here is derived from an EMBL/GenBank/DDBJ whole genome shotgun (WGS) entry which is preliminary data.</text>
</comment>
<dbReference type="Pfam" id="PF01928">
    <property type="entry name" value="CYTH"/>
    <property type="match status" value="1"/>
</dbReference>
<dbReference type="InterPro" id="IPR039582">
    <property type="entry name" value="THTPA"/>
</dbReference>
<dbReference type="GO" id="GO:0050333">
    <property type="term" value="F:thiamine triphosphate phosphatase activity"/>
    <property type="evidence" value="ECO:0007669"/>
    <property type="project" value="InterPro"/>
</dbReference>
<dbReference type="VEuPathDB" id="VectorBase:HLOH_058224"/>
<accession>A0A9J6FJV6</accession>
<protein>
    <recommendedName>
        <fullName evidence="1">CYTH domain-containing protein</fullName>
    </recommendedName>
</protein>
<sequence length="221" mass="24356">MSAWLVPDMAGSDPARCSREVERKFKVPPDIEQRLRAFGASHVSTKTFVDSYYDTEDQSLCQRDFWLRLRSEKNSWELKYRRKDDASCGSAVAYREESGDARILATLRELLPELELGPGATEVNDLVANKALQELAVIQTVRRTYKVPGNALVDLDETDWGFAVGEIEVVLSETDEASMPAALEKATAEIASLAAQLGESLLGGHLILLAVTNGVNNRIVS</sequence>
<keyword evidence="3" id="KW-1185">Reference proteome</keyword>
<dbReference type="GO" id="GO:0000287">
    <property type="term" value="F:magnesium ion binding"/>
    <property type="evidence" value="ECO:0007669"/>
    <property type="project" value="TreeGrafter"/>
</dbReference>
<dbReference type="PANTHER" id="PTHR14586:SF1">
    <property type="entry name" value="THIAMINE-TRIPHOSPHATASE"/>
    <property type="match status" value="1"/>
</dbReference>
<dbReference type="PANTHER" id="PTHR14586">
    <property type="entry name" value="THIAMINE-TRIPHOSPHATASE"/>
    <property type="match status" value="1"/>
</dbReference>
<dbReference type="AlphaFoldDB" id="A0A9J6FJV6"/>
<dbReference type="InterPro" id="IPR023577">
    <property type="entry name" value="CYTH_domain"/>
</dbReference>
<dbReference type="PROSITE" id="PS51707">
    <property type="entry name" value="CYTH"/>
    <property type="match status" value="1"/>
</dbReference>
<name>A0A9J6FJV6_HAELO</name>
<dbReference type="OMA" id="REDENQG"/>
<dbReference type="SMART" id="SM01118">
    <property type="entry name" value="CYTH"/>
    <property type="match status" value="1"/>
</dbReference>
<dbReference type="SUPFAM" id="SSF55154">
    <property type="entry name" value="CYTH-like phosphatases"/>
    <property type="match status" value="1"/>
</dbReference>
<dbReference type="InterPro" id="IPR033469">
    <property type="entry name" value="CYTH-like_dom_sf"/>
</dbReference>
<dbReference type="GO" id="GO:0042357">
    <property type="term" value="P:thiamine diphosphate metabolic process"/>
    <property type="evidence" value="ECO:0007669"/>
    <property type="project" value="TreeGrafter"/>
</dbReference>
<proteinExistence type="predicted"/>
<feature type="domain" description="CYTH" evidence="1">
    <location>
        <begin position="18"/>
        <end position="211"/>
    </location>
</feature>
<gene>
    <name evidence="2" type="ORF">HPB48_001254</name>
</gene>
<dbReference type="OrthoDB" id="442176at2759"/>